<dbReference type="SUPFAM" id="SSF53335">
    <property type="entry name" value="S-adenosyl-L-methionine-dependent methyltransferases"/>
    <property type="match status" value="1"/>
</dbReference>
<dbReference type="GO" id="GO:0004719">
    <property type="term" value="F:protein-L-isoaspartate (D-aspartate) O-methyltransferase activity"/>
    <property type="evidence" value="ECO:0007669"/>
    <property type="project" value="InterPro"/>
</dbReference>
<evidence type="ECO:0000256" key="2">
    <source>
        <dbReference type="ARBA" id="ARBA00013346"/>
    </source>
</evidence>
<evidence type="ECO:0000256" key="1">
    <source>
        <dbReference type="ARBA" id="ARBA00005369"/>
    </source>
</evidence>
<dbReference type="GO" id="GO:0005737">
    <property type="term" value="C:cytoplasm"/>
    <property type="evidence" value="ECO:0007669"/>
    <property type="project" value="TreeGrafter"/>
</dbReference>
<dbReference type="InterPro" id="IPR000682">
    <property type="entry name" value="PCMT"/>
</dbReference>
<dbReference type="PANTHER" id="PTHR11579">
    <property type="entry name" value="PROTEIN-L-ISOASPARTATE O-METHYLTRANSFERASE"/>
    <property type="match status" value="1"/>
</dbReference>
<dbReference type="InterPro" id="IPR029063">
    <property type="entry name" value="SAM-dependent_MTases_sf"/>
</dbReference>
<sequence>MSEFETARKQMVDCQIRPSDVTDRRLIAAFLDIPRHVFVPRARRASAYSDGQVPVGEARTLMRPRDFAKLVHAADIQPDELVLDIACARGYSTAVLARMAGTVVGLESDEDSLSRASGLLSDVGADNAVVIEGDLAAGVAKQGPFDVIVVNGAVDAVPQAWLDQLAPGGRLAAVIRRGPIGKATIFTRSAAGIGERVVFDANVAPLAGFQAEAGFVL</sequence>
<comment type="similarity">
    <text evidence="1">Belongs to the methyltransferase superfamily. L-isoaspartyl/D-aspartyl protein methyltransferase family.</text>
</comment>
<dbReference type="AlphaFoldDB" id="A0A495D477"/>
<dbReference type="GO" id="GO:0032259">
    <property type="term" value="P:methylation"/>
    <property type="evidence" value="ECO:0007669"/>
    <property type="project" value="UniProtKB-KW"/>
</dbReference>
<evidence type="ECO:0000256" key="3">
    <source>
        <dbReference type="ARBA" id="ARBA00030757"/>
    </source>
</evidence>
<dbReference type="EMBL" id="RBIM01000007">
    <property type="protein sequence ID" value="RKQ95321.1"/>
    <property type="molecule type" value="Genomic_DNA"/>
</dbReference>
<organism evidence="4 5">
    <name type="scientific">Maricaulis maris</name>
    <dbReference type="NCBI Taxonomy" id="74318"/>
    <lineage>
        <taxon>Bacteria</taxon>
        <taxon>Pseudomonadati</taxon>
        <taxon>Pseudomonadota</taxon>
        <taxon>Alphaproteobacteria</taxon>
        <taxon>Maricaulales</taxon>
        <taxon>Maricaulaceae</taxon>
        <taxon>Maricaulis</taxon>
    </lineage>
</organism>
<name>A0A495D477_9PROT</name>
<dbReference type="Pfam" id="PF01135">
    <property type="entry name" value="PCMT"/>
    <property type="match status" value="1"/>
</dbReference>
<evidence type="ECO:0000313" key="4">
    <source>
        <dbReference type="EMBL" id="RKQ95321.1"/>
    </source>
</evidence>
<dbReference type="Gene3D" id="3.40.50.150">
    <property type="entry name" value="Vaccinia Virus protein VP39"/>
    <property type="match status" value="1"/>
</dbReference>
<dbReference type="CDD" id="cd02440">
    <property type="entry name" value="AdoMet_MTases"/>
    <property type="match status" value="1"/>
</dbReference>
<comment type="caution">
    <text evidence="4">The sequence shown here is derived from an EMBL/GenBank/DDBJ whole genome shotgun (WGS) entry which is preliminary data.</text>
</comment>
<keyword evidence="4" id="KW-0489">Methyltransferase</keyword>
<dbReference type="RefSeq" id="WP_199288366.1">
    <property type="nucleotide sequence ID" value="NZ_RBIM01000007.1"/>
</dbReference>
<keyword evidence="4" id="KW-0808">Transferase</keyword>
<gene>
    <name evidence="4" type="ORF">C7435_3013</name>
</gene>
<protein>
    <recommendedName>
        <fullName evidence="2">Protein-L-isoaspartate O-methyltransferase</fullName>
    </recommendedName>
    <alternativeName>
        <fullName evidence="3">Protein L-isoaspartyl methyltransferase</fullName>
    </alternativeName>
</protein>
<dbReference type="PANTHER" id="PTHR11579:SF18">
    <property type="entry name" value="PROTEIN-L-ISOASPARTATE O-METHYLTRANSFERASE"/>
    <property type="match status" value="1"/>
</dbReference>
<evidence type="ECO:0000313" key="5">
    <source>
        <dbReference type="Proteomes" id="UP000273675"/>
    </source>
</evidence>
<proteinExistence type="inferred from homology"/>
<dbReference type="Proteomes" id="UP000273675">
    <property type="component" value="Unassembled WGS sequence"/>
</dbReference>
<accession>A0A495D477</accession>
<reference evidence="4 5" key="1">
    <citation type="submission" date="2018-10" db="EMBL/GenBank/DDBJ databases">
        <title>Genomic Encyclopedia of Type Strains, Phase IV (KMG-IV): sequencing the most valuable type-strain genomes for metagenomic binning, comparative biology and taxonomic classification.</title>
        <authorList>
            <person name="Goeker M."/>
        </authorList>
    </citation>
    <scope>NUCLEOTIDE SEQUENCE [LARGE SCALE GENOMIC DNA]</scope>
    <source>
        <strain evidence="4 5">DSM 4734</strain>
    </source>
</reference>